<sequence length="513" mass="57366">MRKRKRSKLSLFVLLALITAFIVACSSNKESSTDSSNEEAPDSGVTEEPLDISMSLNFDGTEVPAKGNDVQVAIEEYTNTTLDITHMVSANFCERLPVLIASGDLPDVIASCGAPNQPYLISAMQDGVFWEIGQYLDQFPNLSSMNDVVYDNVKVNDGLYGIPRYRPLNRWITMYRQDWLDNLGLEVPTNFEEYKEVLKAFTNEDPNQSGEKDTRGTTSVALPGGFGLDFGVAFGAPHNWMVADDGTFIKNHETPEYFEALKYAREMFEEGVVNSDLVAPDQTARRADFENGVIGFWGESSNTVQSFVTRLKENDPDAEVGIYNALVGPTGEKRLESQMGSNGILMFPKATVKTEEHLLQLLAFFEKLSEQEMVDLLAWGIEGVHHEIVDGVPKHIDYDKYMAAVGFPYRYPLVTAPLEDKMTPGELSELEVRVQELEIENSDLVVADPTVNLISEVQNQLGADLEQLINDAKYKFVTGAIDEDGWHDAIQTWKDRGGDDIRADYERLYEELN</sequence>
<keyword evidence="3" id="KW-0472">Membrane</keyword>
<comment type="caution">
    <text evidence="7">The sequence shown here is derived from an EMBL/GenBank/DDBJ whole genome shotgun (WGS) entry which is preliminary data.</text>
</comment>
<dbReference type="PANTHER" id="PTHR43649">
    <property type="entry name" value="ARABINOSE-BINDING PROTEIN-RELATED"/>
    <property type="match status" value="1"/>
</dbReference>
<keyword evidence="8" id="KW-1185">Reference proteome</keyword>
<proteinExistence type="predicted"/>
<evidence type="ECO:0000256" key="4">
    <source>
        <dbReference type="ARBA" id="ARBA00023139"/>
    </source>
</evidence>
<evidence type="ECO:0000256" key="5">
    <source>
        <dbReference type="ARBA" id="ARBA00023288"/>
    </source>
</evidence>
<dbReference type="InterPro" id="IPR006059">
    <property type="entry name" value="SBP"/>
</dbReference>
<name>A0ABV6KGE2_9BACI</name>
<evidence type="ECO:0000256" key="3">
    <source>
        <dbReference type="ARBA" id="ARBA00023136"/>
    </source>
</evidence>
<keyword evidence="1" id="KW-1003">Cell membrane</keyword>
<feature type="chain" id="PRO_5047302488" evidence="6">
    <location>
        <begin position="25"/>
        <end position="513"/>
    </location>
</feature>
<dbReference type="Gene3D" id="3.40.190.10">
    <property type="entry name" value="Periplasmic binding protein-like II"/>
    <property type="match status" value="2"/>
</dbReference>
<keyword evidence="5" id="KW-0449">Lipoprotein</keyword>
<keyword evidence="4" id="KW-0564">Palmitate</keyword>
<dbReference type="PROSITE" id="PS51257">
    <property type="entry name" value="PROKAR_LIPOPROTEIN"/>
    <property type="match status" value="1"/>
</dbReference>
<organism evidence="7 8">
    <name type="scientific">Halalkalibacter kiskunsagensis</name>
    <dbReference type="NCBI Taxonomy" id="1548599"/>
    <lineage>
        <taxon>Bacteria</taxon>
        <taxon>Bacillati</taxon>
        <taxon>Bacillota</taxon>
        <taxon>Bacilli</taxon>
        <taxon>Bacillales</taxon>
        <taxon>Bacillaceae</taxon>
        <taxon>Halalkalibacter</taxon>
    </lineage>
</organism>
<dbReference type="EMBL" id="JBHLUX010000027">
    <property type="protein sequence ID" value="MFC0470896.1"/>
    <property type="molecule type" value="Genomic_DNA"/>
</dbReference>
<keyword evidence="2 6" id="KW-0732">Signal</keyword>
<dbReference type="Pfam" id="PF01547">
    <property type="entry name" value="SBP_bac_1"/>
    <property type="match status" value="1"/>
</dbReference>
<gene>
    <name evidence="7" type="ORF">ACFFHM_10410</name>
</gene>
<dbReference type="InterPro" id="IPR050490">
    <property type="entry name" value="Bact_solute-bd_prot1"/>
</dbReference>
<dbReference type="RefSeq" id="WP_335960757.1">
    <property type="nucleotide sequence ID" value="NZ_JAXBLX010000012.1"/>
</dbReference>
<accession>A0ABV6KGE2</accession>
<dbReference type="PANTHER" id="PTHR43649:SF33">
    <property type="entry name" value="POLYGALACTURONAN_RHAMNOGALACTURONAN-BINDING PROTEIN YTCQ"/>
    <property type="match status" value="1"/>
</dbReference>
<evidence type="ECO:0000313" key="8">
    <source>
        <dbReference type="Proteomes" id="UP001589838"/>
    </source>
</evidence>
<dbReference type="SUPFAM" id="SSF53850">
    <property type="entry name" value="Periplasmic binding protein-like II"/>
    <property type="match status" value="1"/>
</dbReference>
<dbReference type="Proteomes" id="UP001589838">
    <property type="component" value="Unassembled WGS sequence"/>
</dbReference>
<dbReference type="CDD" id="cd13580">
    <property type="entry name" value="PBP2_AlgQ_like_1"/>
    <property type="match status" value="1"/>
</dbReference>
<evidence type="ECO:0000256" key="6">
    <source>
        <dbReference type="SAM" id="SignalP"/>
    </source>
</evidence>
<protein>
    <submittedName>
        <fullName evidence="7">Extracellular solute-binding protein</fullName>
    </submittedName>
</protein>
<reference evidence="7 8" key="1">
    <citation type="submission" date="2024-09" db="EMBL/GenBank/DDBJ databases">
        <authorList>
            <person name="Sun Q."/>
            <person name="Mori K."/>
        </authorList>
    </citation>
    <scope>NUCLEOTIDE SEQUENCE [LARGE SCALE GENOMIC DNA]</scope>
    <source>
        <strain evidence="7 8">NCAIM B.02610</strain>
    </source>
</reference>
<evidence type="ECO:0000256" key="2">
    <source>
        <dbReference type="ARBA" id="ARBA00022729"/>
    </source>
</evidence>
<evidence type="ECO:0000313" key="7">
    <source>
        <dbReference type="EMBL" id="MFC0470896.1"/>
    </source>
</evidence>
<feature type="signal peptide" evidence="6">
    <location>
        <begin position="1"/>
        <end position="24"/>
    </location>
</feature>
<evidence type="ECO:0000256" key="1">
    <source>
        <dbReference type="ARBA" id="ARBA00022475"/>
    </source>
</evidence>